<dbReference type="GO" id="GO:0032259">
    <property type="term" value="P:methylation"/>
    <property type="evidence" value="ECO:0007669"/>
    <property type="project" value="UniProtKB-KW"/>
</dbReference>
<dbReference type="Gene3D" id="3.40.50.150">
    <property type="entry name" value="Vaccinia Virus protein VP39"/>
    <property type="match status" value="1"/>
</dbReference>
<sequence>MLKRIYQQLFPEKRRINNRLLWNRLTSVFYLGKTYHCNCCNNSFRIFKSKGNTLTKRKNAECPYCGSLERTRNLLLYIENETCILTGKVRLLHFAPEWALVPVLKKAEKLEYITADLNPNLADYPMDITNIPFPDESFDYIICMHVLGHVPDEKKAVDELFRVLKSDGVALIATIIDRENPHTFETEDADTPEKRLSYYSEPDLLRLHGTDFDQRLMKSGFRVEVIDYPSQSGEKIKQKYSLGDGKRELIFKCTKD</sequence>
<keyword evidence="2" id="KW-0808">Transferase</keyword>
<dbReference type="EMBL" id="SNRX01000012">
    <property type="protein sequence ID" value="KAA6301880.1"/>
    <property type="molecule type" value="Genomic_DNA"/>
</dbReference>
<evidence type="ECO:0000259" key="1">
    <source>
        <dbReference type="Pfam" id="PF08241"/>
    </source>
</evidence>
<evidence type="ECO:0000313" key="3">
    <source>
        <dbReference type="Proteomes" id="UP000324575"/>
    </source>
</evidence>
<dbReference type="CDD" id="cd02440">
    <property type="entry name" value="AdoMet_MTases"/>
    <property type="match status" value="1"/>
</dbReference>
<dbReference type="InterPro" id="IPR013216">
    <property type="entry name" value="Methyltransf_11"/>
</dbReference>
<keyword evidence="2" id="KW-0489">Methyltransferase</keyword>
<dbReference type="GO" id="GO:0008757">
    <property type="term" value="F:S-adenosylmethionine-dependent methyltransferase activity"/>
    <property type="evidence" value="ECO:0007669"/>
    <property type="project" value="InterPro"/>
</dbReference>
<accession>A0A5M8P0K6</accession>
<dbReference type="EC" id="2.1.1.-" evidence="2"/>
<dbReference type="Pfam" id="PF08241">
    <property type="entry name" value="Methyltransf_11"/>
    <property type="match status" value="1"/>
</dbReference>
<dbReference type="AlphaFoldDB" id="A0A5M8P0K6"/>
<comment type="caution">
    <text evidence="2">The sequence shown here is derived from an EMBL/GenBank/DDBJ whole genome shotgun (WGS) entry which is preliminary data.</text>
</comment>
<feature type="domain" description="Methyltransferase type 11" evidence="1">
    <location>
        <begin position="125"/>
        <end position="172"/>
    </location>
</feature>
<reference evidence="2 3" key="1">
    <citation type="submission" date="2019-03" db="EMBL/GenBank/DDBJ databases">
        <title>Single cell metagenomics reveals metabolic interactions within the superorganism composed of flagellate Streblomastix strix and complex community of Bacteroidetes bacteria on its surface.</title>
        <authorList>
            <person name="Treitli S.C."/>
            <person name="Kolisko M."/>
            <person name="Husnik F."/>
            <person name="Keeling P."/>
            <person name="Hampl V."/>
        </authorList>
    </citation>
    <scope>NUCLEOTIDE SEQUENCE [LARGE SCALE GENOMIC DNA]</scope>
    <source>
        <strain evidence="2">St1</strain>
    </source>
</reference>
<name>A0A5M8P0K6_9BACT</name>
<dbReference type="PANTHER" id="PTHR43591">
    <property type="entry name" value="METHYLTRANSFERASE"/>
    <property type="match status" value="1"/>
</dbReference>
<organism evidence="2 3">
    <name type="scientific">Candidatus Ordinivivax streblomastigis</name>
    <dbReference type="NCBI Taxonomy" id="2540710"/>
    <lineage>
        <taxon>Bacteria</taxon>
        <taxon>Pseudomonadati</taxon>
        <taxon>Bacteroidota</taxon>
        <taxon>Bacteroidia</taxon>
        <taxon>Bacteroidales</taxon>
        <taxon>Candidatus Ordinivivax</taxon>
    </lineage>
</organism>
<evidence type="ECO:0000313" key="2">
    <source>
        <dbReference type="EMBL" id="KAA6301880.1"/>
    </source>
</evidence>
<proteinExistence type="predicted"/>
<gene>
    <name evidence="2" type="ORF">EZS26_001883</name>
</gene>
<dbReference type="SUPFAM" id="SSF53335">
    <property type="entry name" value="S-adenosyl-L-methionine-dependent methyltransferases"/>
    <property type="match status" value="1"/>
</dbReference>
<dbReference type="Proteomes" id="UP000324575">
    <property type="component" value="Unassembled WGS sequence"/>
</dbReference>
<protein>
    <submittedName>
        <fullName evidence="2">Putative methyltransferase YcgJ</fullName>
        <ecNumber evidence="2">2.1.1.-</ecNumber>
    </submittedName>
</protein>
<dbReference type="InterPro" id="IPR029063">
    <property type="entry name" value="SAM-dependent_MTases_sf"/>
</dbReference>